<keyword evidence="2" id="KW-1003">Cell membrane</keyword>
<dbReference type="FunFam" id="3.90.550.10:FF:000079">
    <property type="entry name" value="Probable glycosyl transferase"/>
    <property type="match status" value="1"/>
</dbReference>
<evidence type="ECO:0000256" key="6">
    <source>
        <dbReference type="ARBA" id="ARBA00022989"/>
    </source>
</evidence>
<keyword evidence="5 9" id="KW-0812">Transmembrane</keyword>
<keyword evidence="4 11" id="KW-0808">Transferase</keyword>
<name>A0A089LQG6_9BACL</name>
<sequence>MKARYSVVIPMYNEEQVISHTHQRLKQVMDNTGEPYELVFVNDGSRDRTAAIIQDIADNDPNVKLIDFSRNFGHQIAITAGMDYAEGDAVVVIDADLQDPPEVILEMIAKWKQGYEVVYAKRLKRHGETLFKKTTAKVFYRLLSSMTSVDIPTDTGDFRLIDSKVADVMRDLKEKNRYVRGLVSWVGFRQASVEYVREERFAGETKYPLKKMIRFALDGITSFSHKPLKIASYLGFALSISSFIYLFVVLMQRLFTDHTVPGWASIVGVNLLFNGIVLMILGVIGEYIGRIYDESKGRPLYIVRQTVGYRKLKAEEIELLNEEARHLRKDGRYE</sequence>
<dbReference type="STRING" id="169760.PSTEL_03615"/>
<dbReference type="Pfam" id="PF00535">
    <property type="entry name" value="Glycos_transf_2"/>
    <property type="match status" value="1"/>
</dbReference>
<dbReference type="Proteomes" id="UP000029507">
    <property type="component" value="Chromosome"/>
</dbReference>
<dbReference type="InterPro" id="IPR001173">
    <property type="entry name" value="Glyco_trans_2-like"/>
</dbReference>
<evidence type="ECO:0000256" key="8">
    <source>
        <dbReference type="ARBA" id="ARBA00038152"/>
    </source>
</evidence>
<evidence type="ECO:0000256" key="5">
    <source>
        <dbReference type="ARBA" id="ARBA00022692"/>
    </source>
</evidence>
<keyword evidence="7 9" id="KW-0472">Membrane</keyword>
<comment type="subcellular location">
    <subcellularLocation>
        <location evidence="1">Cell membrane</location>
        <topology evidence="1">Multi-pass membrane protein</topology>
    </subcellularLocation>
</comment>
<evidence type="ECO:0000259" key="10">
    <source>
        <dbReference type="Pfam" id="PF00535"/>
    </source>
</evidence>
<organism evidence="11 12">
    <name type="scientific">Paenibacillus stellifer</name>
    <dbReference type="NCBI Taxonomy" id="169760"/>
    <lineage>
        <taxon>Bacteria</taxon>
        <taxon>Bacillati</taxon>
        <taxon>Bacillota</taxon>
        <taxon>Bacilli</taxon>
        <taxon>Bacillales</taxon>
        <taxon>Paenibacillaceae</taxon>
        <taxon>Paenibacillus</taxon>
    </lineage>
</organism>
<dbReference type="AlphaFoldDB" id="A0A089LQG6"/>
<evidence type="ECO:0000313" key="12">
    <source>
        <dbReference type="Proteomes" id="UP000029507"/>
    </source>
</evidence>
<feature type="domain" description="Glycosyltransferase 2-like" evidence="10">
    <location>
        <begin position="6"/>
        <end position="166"/>
    </location>
</feature>
<evidence type="ECO:0000313" key="11">
    <source>
        <dbReference type="EMBL" id="AIQ62340.1"/>
    </source>
</evidence>
<dbReference type="PANTHER" id="PTHR48090">
    <property type="entry name" value="UNDECAPRENYL-PHOSPHATE 4-DEOXY-4-FORMAMIDO-L-ARABINOSE TRANSFERASE-RELATED"/>
    <property type="match status" value="1"/>
</dbReference>
<proteinExistence type="inferred from homology"/>
<evidence type="ECO:0000256" key="7">
    <source>
        <dbReference type="ARBA" id="ARBA00023136"/>
    </source>
</evidence>
<comment type="similarity">
    <text evidence="8">Belongs to the glycosyltransferase 2 family. GtrB subfamily.</text>
</comment>
<reference evidence="11 12" key="1">
    <citation type="submission" date="2014-08" db="EMBL/GenBank/DDBJ databases">
        <title>Comparative genomics of the Paenibacillus odorifer group.</title>
        <authorList>
            <person name="den Bakker H.C."/>
            <person name="Tsai Y.-C."/>
            <person name="Martin N."/>
            <person name="Korlach J."/>
            <person name="Wiedmann M."/>
        </authorList>
    </citation>
    <scope>NUCLEOTIDE SEQUENCE [LARGE SCALE GENOMIC DNA]</scope>
    <source>
        <strain evidence="11 12">DSM 14472</strain>
    </source>
</reference>
<feature type="transmembrane region" description="Helical" evidence="9">
    <location>
        <begin position="230"/>
        <end position="251"/>
    </location>
</feature>
<dbReference type="InterPro" id="IPR050256">
    <property type="entry name" value="Glycosyltransferase_2"/>
</dbReference>
<gene>
    <name evidence="11" type="ORF">PSTEL_03615</name>
</gene>
<dbReference type="OrthoDB" id="9807778at2"/>
<dbReference type="Gene3D" id="3.90.550.10">
    <property type="entry name" value="Spore Coat Polysaccharide Biosynthesis Protein SpsA, Chain A"/>
    <property type="match status" value="1"/>
</dbReference>
<dbReference type="PANTHER" id="PTHR48090:SF1">
    <property type="entry name" value="PROPHAGE BACTOPRENOL GLUCOSYL TRANSFERASE HOMOLOG"/>
    <property type="match status" value="1"/>
</dbReference>
<dbReference type="GO" id="GO:0016757">
    <property type="term" value="F:glycosyltransferase activity"/>
    <property type="evidence" value="ECO:0007669"/>
    <property type="project" value="UniProtKB-KW"/>
</dbReference>
<dbReference type="GO" id="GO:0005886">
    <property type="term" value="C:plasma membrane"/>
    <property type="evidence" value="ECO:0007669"/>
    <property type="project" value="UniProtKB-SubCell"/>
</dbReference>
<evidence type="ECO:0000256" key="1">
    <source>
        <dbReference type="ARBA" id="ARBA00004651"/>
    </source>
</evidence>
<keyword evidence="3" id="KW-0328">Glycosyltransferase</keyword>
<protein>
    <submittedName>
        <fullName evidence="11">Glycosyltransferase</fullName>
    </submittedName>
</protein>
<evidence type="ECO:0000256" key="4">
    <source>
        <dbReference type="ARBA" id="ARBA00022679"/>
    </source>
</evidence>
<keyword evidence="6 9" id="KW-1133">Transmembrane helix</keyword>
<accession>A0A089LQG6</accession>
<evidence type="ECO:0000256" key="3">
    <source>
        <dbReference type="ARBA" id="ARBA00022676"/>
    </source>
</evidence>
<dbReference type="CDD" id="cd04187">
    <property type="entry name" value="DPM1_like_bac"/>
    <property type="match status" value="1"/>
</dbReference>
<dbReference type="HOGENOM" id="CLU_033536_0_1_9"/>
<dbReference type="KEGG" id="pste:PSTEL_03615"/>
<dbReference type="RefSeq" id="WP_038693513.1">
    <property type="nucleotide sequence ID" value="NZ_CP009286.1"/>
</dbReference>
<dbReference type="InterPro" id="IPR029044">
    <property type="entry name" value="Nucleotide-diphossugar_trans"/>
</dbReference>
<evidence type="ECO:0000256" key="9">
    <source>
        <dbReference type="SAM" id="Phobius"/>
    </source>
</evidence>
<feature type="transmembrane region" description="Helical" evidence="9">
    <location>
        <begin position="263"/>
        <end position="288"/>
    </location>
</feature>
<evidence type="ECO:0000256" key="2">
    <source>
        <dbReference type="ARBA" id="ARBA00022475"/>
    </source>
</evidence>
<keyword evidence="12" id="KW-1185">Reference proteome</keyword>
<dbReference type="SUPFAM" id="SSF53448">
    <property type="entry name" value="Nucleotide-diphospho-sugar transferases"/>
    <property type="match status" value="1"/>
</dbReference>
<dbReference type="EMBL" id="CP009286">
    <property type="protein sequence ID" value="AIQ62340.1"/>
    <property type="molecule type" value="Genomic_DNA"/>
</dbReference>